<dbReference type="InterPro" id="IPR052430">
    <property type="entry name" value="IVT-Associated"/>
</dbReference>
<dbReference type="HOGENOM" id="CLU_001127_0_0_1"/>
<dbReference type="eggNOG" id="KOG4711">
    <property type="taxonomic scope" value="Eukaryota"/>
</dbReference>
<feature type="transmembrane region" description="Helical" evidence="5">
    <location>
        <begin position="696"/>
        <end position="715"/>
    </location>
</feature>
<evidence type="ECO:0000256" key="4">
    <source>
        <dbReference type="ARBA" id="ARBA00023136"/>
    </source>
</evidence>
<dbReference type="PANTHER" id="PTHR47804:SF1">
    <property type="entry name" value="DUF2421 DOMAIN-CONTAINING PROTEIN"/>
    <property type="match status" value="1"/>
</dbReference>
<dbReference type="GO" id="GO:0016020">
    <property type="term" value="C:membrane"/>
    <property type="evidence" value="ECO:0007669"/>
    <property type="project" value="UniProtKB-SubCell"/>
</dbReference>
<feature type="transmembrane region" description="Helical" evidence="5">
    <location>
        <begin position="185"/>
        <end position="206"/>
    </location>
</feature>
<dbReference type="Pfam" id="PF10334">
    <property type="entry name" value="BRE4"/>
    <property type="match status" value="1"/>
</dbReference>
<feature type="transmembrane region" description="Helical" evidence="5">
    <location>
        <begin position="759"/>
        <end position="782"/>
    </location>
</feature>
<keyword evidence="3 5" id="KW-1133">Transmembrane helix</keyword>
<dbReference type="STRING" id="590646.G3B6X2"/>
<feature type="domain" description="DUF2421" evidence="6">
    <location>
        <begin position="832"/>
        <end position="995"/>
    </location>
</feature>
<feature type="transmembrane region" description="Helical" evidence="5">
    <location>
        <begin position="250"/>
        <end position="269"/>
    </location>
</feature>
<dbReference type="PANTHER" id="PTHR47804">
    <property type="entry name" value="60S RIBOSOMAL PROTEIN L19"/>
    <property type="match status" value="1"/>
</dbReference>
<keyword evidence="9" id="KW-1185">Reference proteome</keyword>
<evidence type="ECO:0000259" key="6">
    <source>
        <dbReference type="Pfam" id="PF10334"/>
    </source>
</evidence>
<feature type="transmembrane region" description="Helical" evidence="5">
    <location>
        <begin position="618"/>
        <end position="635"/>
    </location>
</feature>
<feature type="transmembrane region" description="Helical" evidence="5">
    <location>
        <begin position="101"/>
        <end position="119"/>
    </location>
</feature>
<dbReference type="OrthoDB" id="68611at2759"/>
<feature type="transmembrane region" description="Helical" evidence="5">
    <location>
        <begin position="671"/>
        <end position="690"/>
    </location>
</feature>
<dbReference type="Proteomes" id="UP000000707">
    <property type="component" value="Unassembled WGS sequence"/>
</dbReference>
<keyword evidence="2 5" id="KW-0812">Transmembrane</keyword>
<dbReference type="EMBL" id="GL996524">
    <property type="protein sequence ID" value="EGV63040.1"/>
    <property type="molecule type" value="Genomic_DNA"/>
</dbReference>
<accession>G3B6X2</accession>
<evidence type="ECO:0000256" key="2">
    <source>
        <dbReference type="ARBA" id="ARBA00022692"/>
    </source>
</evidence>
<name>G3B6X2_CANTC</name>
<reference evidence="8 9" key="1">
    <citation type="journal article" date="2011" name="Proc. Natl. Acad. Sci. U.S.A.">
        <title>Comparative genomics of xylose-fermenting fungi for enhanced biofuel production.</title>
        <authorList>
            <person name="Wohlbach D.J."/>
            <person name="Kuo A."/>
            <person name="Sato T.K."/>
            <person name="Potts K.M."/>
            <person name="Salamov A.A."/>
            <person name="LaButti K.M."/>
            <person name="Sun H."/>
            <person name="Clum A."/>
            <person name="Pangilinan J.L."/>
            <person name="Lindquist E.A."/>
            <person name="Lucas S."/>
            <person name="Lapidus A."/>
            <person name="Jin M."/>
            <person name="Gunawan C."/>
            <person name="Balan V."/>
            <person name="Dale B.E."/>
            <person name="Jeffries T.W."/>
            <person name="Zinkel R."/>
            <person name="Barry K.W."/>
            <person name="Grigoriev I.V."/>
            <person name="Gasch A.P."/>
        </authorList>
    </citation>
    <scope>NUCLEOTIDE SEQUENCE [LARGE SCALE GENOMIC DNA]</scope>
    <source>
        <strain evidence="9">ATCC 10573 / BCRC 21748 / CBS 615 / JCM 9827 / NBRC 10315 / NRRL Y-1498 / VKM Y-70</strain>
    </source>
</reference>
<evidence type="ECO:0000256" key="5">
    <source>
        <dbReference type="SAM" id="Phobius"/>
    </source>
</evidence>
<feature type="domain" description="Integral membrane bound transporter" evidence="7">
    <location>
        <begin position="640"/>
        <end position="776"/>
    </location>
</feature>
<feature type="transmembrane region" description="Helical" evidence="5">
    <location>
        <begin position="720"/>
        <end position="739"/>
    </location>
</feature>
<protein>
    <submittedName>
        <fullName evidence="8">Uncharacterized protein</fullName>
    </submittedName>
</protein>
<evidence type="ECO:0000259" key="7">
    <source>
        <dbReference type="Pfam" id="PF13515"/>
    </source>
</evidence>
<gene>
    <name evidence="8" type="ORF">CANTEDRAFT_122733</name>
</gene>
<evidence type="ECO:0000313" key="9">
    <source>
        <dbReference type="Proteomes" id="UP000000707"/>
    </source>
</evidence>
<dbReference type="Pfam" id="PF13515">
    <property type="entry name" value="FUSC_2"/>
    <property type="match status" value="1"/>
</dbReference>
<sequence>MNSYGSLAEDSDKSPTGDEDTDIYLVLGNPSQRNRKFIRTSSVILPSTGERVHRKLSFRSSELQPLLLSTNISIQNKAKILMYMAHNFIVEMYQNEKTKSILKCSLAYLIGSLGVYWSVLNRFLGNSDFKHVIATVVVYFHPSRTKGSMHITLIYVIISISFSFLVCFGCRFLSASFYKNGSEEVSMAIDLVVSSVSLGVVAFMKQKVNKETFNTACSLASISIVACIIKEGSMNGAIIPIERLLSTLRIVVTGCFISVAVCYLLWPQTAESLVKKDLNDSFNLMSSILSVIVNRFLKGENLDHKDNELFNRLNSKINNLKKNLADAKYELYFKGKESEWKHLEMLIDITISLVTNLRALRSSTEMQWRLLHESPQDEGSNASLKSFESNIPISQSVENLTRIQEVSNTNDLDYSAINSSQMFDLFVYYLAPSTKAFVFTIKNILNDVPFQYNDNSYRRFVKTAKFQRSLVIATTLFNDKQVASFDKLYDQEIFKSNTNFLFKSDLEEVTACCGNFSSLLGLFGDELLKFLVLLSDNSTTQTKSWDWIKVWSKRQSDGNTDTFKFDSNLNDALLHLQSQYQLRKVDKNDLNVENSVLNLYSNKLWQLIKVFKRIDIQFGIRVGLGAFVLSLFAFYPRTKFFFTNWRGEWSLTIYCIMMNKSLGGTQMTVKWRFLGTFLGSTIAWIVWLLFDGHPFALGLVGFLLSTYCFNIIIYWKKNNAFGRFILLTYNLTALYSYTVEQHDAEDDNEGGDSPIISEVAFHRFISVSVGVIWALTMASIFIPNSARSRLKTGLTVLWLRIGVIWNSDPLDYRRDETDQKDKLISLKGGENALNNLLNELEVLLKQAPSEFRLKGKFPTKKYESLLSSSSKIVDALHNMILIIEVDPILSTNEKFVINYIETERHELEHRIFLIFYMIASSMKLQFPLPSKPASTEHAKDRLLYKLSEVRSNSVNDSVVLCNEDYVLLYSYILVTSTITQELDKIIEVIKQLMGDISEDMFQLV</sequence>
<evidence type="ECO:0000256" key="3">
    <source>
        <dbReference type="ARBA" id="ARBA00022989"/>
    </source>
</evidence>
<evidence type="ECO:0000313" key="8">
    <source>
        <dbReference type="EMBL" id="EGV63040.1"/>
    </source>
</evidence>
<comment type="subcellular location">
    <subcellularLocation>
        <location evidence="1">Membrane</location>
        <topology evidence="1">Multi-pass membrane protein</topology>
    </subcellularLocation>
</comment>
<dbReference type="InterPro" id="IPR049453">
    <property type="entry name" value="Memb_transporter_dom"/>
</dbReference>
<dbReference type="AlphaFoldDB" id="G3B6X2"/>
<proteinExistence type="predicted"/>
<dbReference type="InterPro" id="IPR018820">
    <property type="entry name" value="BRE4-related_DUF2421"/>
</dbReference>
<organism evidence="9">
    <name type="scientific">Candida tenuis (strain ATCC 10573 / BCRC 21748 / CBS 615 / JCM 9827 / NBRC 10315 / NRRL Y-1498 / VKM Y-70)</name>
    <name type="common">Yeast</name>
    <name type="synonym">Yamadazyma tenuis</name>
    <dbReference type="NCBI Taxonomy" id="590646"/>
    <lineage>
        <taxon>Eukaryota</taxon>
        <taxon>Fungi</taxon>
        <taxon>Dikarya</taxon>
        <taxon>Ascomycota</taxon>
        <taxon>Saccharomycotina</taxon>
        <taxon>Pichiomycetes</taxon>
        <taxon>Debaryomycetaceae</taxon>
        <taxon>Yamadazyma</taxon>
    </lineage>
</organism>
<evidence type="ECO:0000256" key="1">
    <source>
        <dbReference type="ARBA" id="ARBA00004141"/>
    </source>
</evidence>
<feature type="transmembrane region" description="Helical" evidence="5">
    <location>
        <begin position="153"/>
        <end position="173"/>
    </location>
</feature>
<keyword evidence="4 5" id="KW-0472">Membrane</keyword>